<evidence type="ECO:0000256" key="1">
    <source>
        <dbReference type="SAM" id="Phobius"/>
    </source>
</evidence>
<feature type="transmembrane region" description="Helical" evidence="1">
    <location>
        <begin position="176"/>
        <end position="197"/>
    </location>
</feature>
<dbReference type="AlphaFoldDB" id="A0A485LSC0"/>
<proteinExistence type="predicted"/>
<gene>
    <name evidence="3" type="primary">Aste57867_25122</name>
    <name evidence="2" type="ORF">As57867_025044</name>
    <name evidence="3" type="ORF">ASTE57867_25122</name>
</gene>
<organism evidence="3 4">
    <name type="scientific">Aphanomyces stellatus</name>
    <dbReference type="NCBI Taxonomy" id="120398"/>
    <lineage>
        <taxon>Eukaryota</taxon>
        <taxon>Sar</taxon>
        <taxon>Stramenopiles</taxon>
        <taxon>Oomycota</taxon>
        <taxon>Saprolegniomycetes</taxon>
        <taxon>Saprolegniales</taxon>
        <taxon>Verrucalvaceae</taxon>
        <taxon>Aphanomyces</taxon>
    </lineage>
</organism>
<dbReference type="OrthoDB" id="426386at2759"/>
<keyword evidence="1" id="KW-0812">Transmembrane</keyword>
<reference evidence="2" key="2">
    <citation type="submission" date="2019-06" db="EMBL/GenBank/DDBJ databases">
        <title>Genomics analysis of Aphanomyces spp. identifies a new class of oomycete effector associated with host adaptation.</title>
        <authorList>
            <person name="Gaulin E."/>
        </authorList>
    </citation>
    <scope>NUCLEOTIDE SEQUENCE</scope>
    <source>
        <strain evidence="2">CBS 578.67</strain>
    </source>
</reference>
<dbReference type="EMBL" id="VJMH01007483">
    <property type="protein sequence ID" value="KAF0682823.1"/>
    <property type="molecule type" value="Genomic_DNA"/>
</dbReference>
<evidence type="ECO:0000313" key="3">
    <source>
        <dbReference type="EMBL" id="VFU01753.1"/>
    </source>
</evidence>
<sequence length="259" mass="27567">MFRRVLARAAAHNCHRVPTSLQHTKRIFSSASRPLFSSFQPPPSSFSPKPDDSLLQDAVDHFNAALKDHTAITFGVMVASDMTAVFSTYALLQLSGVVISPEFALAFAASRPLRRLRMPLDIAAAAFLAKYFPALTTVKISTMMPALPTSDPKAGASSFLHKGLSGISSIMDKYGAAYMMGSRLMGLTVVSSLYLALSQGLDILPILEQYGMGDVGAAVGTWAAAVALSSLFYPITLGATGYIVPVVAKLVKSKPPTRP</sequence>
<reference evidence="3 4" key="1">
    <citation type="submission" date="2019-03" db="EMBL/GenBank/DDBJ databases">
        <authorList>
            <person name="Gaulin E."/>
            <person name="Dumas B."/>
        </authorList>
    </citation>
    <scope>NUCLEOTIDE SEQUENCE [LARGE SCALE GENOMIC DNA]</scope>
    <source>
        <strain evidence="3">CBS 568.67</strain>
    </source>
</reference>
<dbReference type="Proteomes" id="UP000332933">
    <property type="component" value="Unassembled WGS sequence"/>
</dbReference>
<dbReference type="EMBL" id="CAADRA010007509">
    <property type="protein sequence ID" value="VFU01753.1"/>
    <property type="molecule type" value="Genomic_DNA"/>
</dbReference>
<keyword evidence="1" id="KW-1133">Transmembrane helix</keyword>
<evidence type="ECO:0000313" key="2">
    <source>
        <dbReference type="EMBL" id="KAF0682823.1"/>
    </source>
</evidence>
<accession>A0A485LSC0</accession>
<feature type="transmembrane region" description="Helical" evidence="1">
    <location>
        <begin position="217"/>
        <end position="244"/>
    </location>
</feature>
<protein>
    <submittedName>
        <fullName evidence="3">Aste57867_25122 protein</fullName>
    </submittedName>
</protein>
<name>A0A485LSC0_9STRA</name>
<keyword evidence="4" id="KW-1185">Reference proteome</keyword>
<keyword evidence="1" id="KW-0472">Membrane</keyword>
<evidence type="ECO:0000313" key="4">
    <source>
        <dbReference type="Proteomes" id="UP000332933"/>
    </source>
</evidence>